<dbReference type="GO" id="GO:0042777">
    <property type="term" value="P:proton motive force-driven plasma membrane ATP synthesis"/>
    <property type="evidence" value="ECO:0007669"/>
    <property type="project" value="TreeGrafter"/>
</dbReference>
<sequence>MLLKQSVMEISIAAEKLFSLGTFPVTNSLLIGTLVTAGIIWLCFSVAKHWQAVPTGKQNLLEVVFEALLDLIQSVTQDRKQALQFFPLIATIFLFVLFSNWVGLLPGMHTIGLAAHGEGSHTIIPFVRATSADLNFTLALSLIAVLTIQWTGIVAIGFTKYAQKFLVSPFHKPYGIGTLVGILELISEVGKTISFTFRLFGNVFAGEVLLIVMLHLVPYLLPLPFLFLEVFVGLIQAVVFAMLTLVFLKGATLEPEH</sequence>
<comment type="subcellular location">
    <subcellularLocation>
        <location evidence="11 12">Cell membrane</location>
        <topology evidence="11 12">Multi-pass membrane protein</topology>
    </subcellularLocation>
    <subcellularLocation>
        <location evidence="1">Membrane</location>
        <topology evidence="1">Multi-pass membrane protein</topology>
    </subcellularLocation>
</comment>
<evidence type="ECO:0000313" key="13">
    <source>
        <dbReference type="EMBL" id="TXG77282.1"/>
    </source>
</evidence>
<evidence type="ECO:0000256" key="4">
    <source>
        <dbReference type="ARBA" id="ARBA00022547"/>
    </source>
</evidence>
<keyword evidence="10 11" id="KW-0066">ATP synthesis</keyword>
<feature type="transmembrane region" description="Helical" evidence="11">
    <location>
        <begin position="199"/>
        <end position="220"/>
    </location>
</feature>
<evidence type="ECO:0000256" key="11">
    <source>
        <dbReference type="HAMAP-Rule" id="MF_01393"/>
    </source>
</evidence>
<keyword evidence="8 11" id="KW-0406">Ion transport</keyword>
<evidence type="ECO:0000256" key="7">
    <source>
        <dbReference type="ARBA" id="ARBA00022989"/>
    </source>
</evidence>
<dbReference type="Proteomes" id="UP000321026">
    <property type="component" value="Unassembled WGS sequence"/>
</dbReference>
<dbReference type="HAMAP" id="MF_01393">
    <property type="entry name" value="ATP_synth_a_bact"/>
    <property type="match status" value="1"/>
</dbReference>
<dbReference type="AlphaFoldDB" id="A0A5C7J8M8"/>
<dbReference type="InterPro" id="IPR000568">
    <property type="entry name" value="ATP_synth_F0_asu"/>
</dbReference>
<dbReference type="GO" id="GO:0005886">
    <property type="term" value="C:plasma membrane"/>
    <property type="evidence" value="ECO:0007669"/>
    <property type="project" value="UniProtKB-SubCell"/>
</dbReference>
<dbReference type="GO" id="GO:0046933">
    <property type="term" value="F:proton-transporting ATP synthase activity, rotational mechanism"/>
    <property type="evidence" value="ECO:0007669"/>
    <property type="project" value="UniProtKB-UniRule"/>
</dbReference>
<protein>
    <recommendedName>
        <fullName evidence="11 12">ATP synthase subunit a</fullName>
    </recommendedName>
    <alternativeName>
        <fullName evidence="11">ATP synthase F0 sector subunit a</fullName>
    </alternativeName>
    <alternativeName>
        <fullName evidence="11">F-ATPase subunit 6</fullName>
    </alternativeName>
</protein>
<dbReference type="EMBL" id="SSDS01000049">
    <property type="protein sequence ID" value="TXG77282.1"/>
    <property type="molecule type" value="Genomic_DNA"/>
</dbReference>
<evidence type="ECO:0000256" key="3">
    <source>
        <dbReference type="ARBA" id="ARBA00022448"/>
    </source>
</evidence>
<evidence type="ECO:0000256" key="8">
    <source>
        <dbReference type="ARBA" id="ARBA00023065"/>
    </source>
</evidence>
<proteinExistence type="inferred from homology"/>
<keyword evidence="5 11" id="KW-0812">Transmembrane</keyword>
<comment type="similarity">
    <text evidence="2 11 12">Belongs to the ATPase A chain family.</text>
</comment>
<keyword evidence="3 11" id="KW-0813">Transport</keyword>
<dbReference type="PROSITE" id="PS00449">
    <property type="entry name" value="ATPASE_A"/>
    <property type="match status" value="1"/>
</dbReference>
<feature type="transmembrane region" description="Helical" evidence="11">
    <location>
        <begin position="226"/>
        <end position="248"/>
    </location>
</feature>
<dbReference type="Gene3D" id="1.20.120.220">
    <property type="entry name" value="ATP synthase, F0 complex, subunit A"/>
    <property type="match status" value="1"/>
</dbReference>
<dbReference type="InterPro" id="IPR045082">
    <property type="entry name" value="ATP_syn_F0_a_bact/chloroplast"/>
</dbReference>
<comment type="caution">
    <text evidence="13">The sequence shown here is derived from an EMBL/GenBank/DDBJ whole genome shotgun (WGS) entry which is preliminary data.</text>
</comment>
<reference evidence="13 14" key="1">
    <citation type="submission" date="2018-09" db="EMBL/GenBank/DDBJ databases">
        <title>Metagenome Assembled Genomes from an Advanced Water Purification Facility.</title>
        <authorList>
            <person name="Stamps B.W."/>
            <person name="Spear J.R."/>
        </authorList>
    </citation>
    <scope>NUCLEOTIDE SEQUENCE [LARGE SCALE GENOMIC DNA]</scope>
    <source>
        <strain evidence="13">Bin_63_2</strain>
    </source>
</reference>
<dbReference type="InterPro" id="IPR023011">
    <property type="entry name" value="ATP_synth_F0_asu_AS"/>
</dbReference>
<dbReference type="SUPFAM" id="SSF81336">
    <property type="entry name" value="F1F0 ATP synthase subunit A"/>
    <property type="match status" value="1"/>
</dbReference>
<keyword evidence="4 11" id="KW-0138">CF(0)</keyword>
<accession>A0A5C7J8M8</accession>
<dbReference type="NCBIfam" id="TIGR01131">
    <property type="entry name" value="ATP_synt_6_or_A"/>
    <property type="match status" value="1"/>
</dbReference>
<keyword evidence="11" id="KW-1003">Cell membrane</keyword>
<gene>
    <name evidence="11 13" type="primary">atpB</name>
    <name evidence="13" type="ORF">E6Q11_03005</name>
</gene>
<keyword evidence="7 11" id="KW-1133">Transmembrane helix</keyword>
<dbReference type="PRINTS" id="PR00123">
    <property type="entry name" value="ATPASEA"/>
</dbReference>
<dbReference type="Pfam" id="PF00119">
    <property type="entry name" value="ATP-synt_A"/>
    <property type="match status" value="1"/>
</dbReference>
<organism evidence="13 14">
    <name type="scientific">Candidatus Dojkabacteria bacterium</name>
    <dbReference type="NCBI Taxonomy" id="2099670"/>
    <lineage>
        <taxon>Bacteria</taxon>
        <taxon>Candidatus Dojkabacteria</taxon>
    </lineage>
</organism>
<evidence type="ECO:0000256" key="12">
    <source>
        <dbReference type="RuleBase" id="RU000483"/>
    </source>
</evidence>
<dbReference type="GO" id="GO:0045259">
    <property type="term" value="C:proton-transporting ATP synthase complex"/>
    <property type="evidence" value="ECO:0007669"/>
    <property type="project" value="UniProtKB-KW"/>
</dbReference>
<dbReference type="PANTHER" id="PTHR42823:SF3">
    <property type="entry name" value="ATP SYNTHASE SUBUNIT A, CHLOROPLASTIC"/>
    <property type="match status" value="1"/>
</dbReference>
<feature type="transmembrane region" description="Helical" evidence="11">
    <location>
        <begin position="85"/>
        <end position="104"/>
    </location>
</feature>
<name>A0A5C7J8M8_9BACT</name>
<evidence type="ECO:0000256" key="9">
    <source>
        <dbReference type="ARBA" id="ARBA00023136"/>
    </source>
</evidence>
<evidence type="ECO:0000256" key="6">
    <source>
        <dbReference type="ARBA" id="ARBA00022781"/>
    </source>
</evidence>
<evidence type="ECO:0000256" key="5">
    <source>
        <dbReference type="ARBA" id="ARBA00022692"/>
    </source>
</evidence>
<evidence type="ECO:0000313" key="14">
    <source>
        <dbReference type="Proteomes" id="UP000321026"/>
    </source>
</evidence>
<keyword evidence="9 11" id="KW-0472">Membrane</keyword>
<dbReference type="PANTHER" id="PTHR42823">
    <property type="entry name" value="ATP SYNTHASE SUBUNIT A, CHLOROPLASTIC"/>
    <property type="match status" value="1"/>
</dbReference>
<feature type="transmembrane region" description="Helical" evidence="11">
    <location>
        <begin position="136"/>
        <end position="158"/>
    </location>
</feature>
<dbReference type="CDD" id="cd00310">
    <property type="entry name" value="ATP-synt_Fo_a_6"/>
    <property type="match status" value="1"/>
</dbReference>
<keyword evidence="6 11" id="KW-0375">Hydrogen ion transport</keyword>
<dbReference type="InterPro" id="IPR035908">
    <property type="entry name" value="F0_ATP_A_sf"/>
</dbReference>
<feature type="transmembrane region" description="Helical" evidence="11">
    <location>
        <begin position="29"/>
        <end position="47"/>
    </location>
</feature>
<evidence type="ECO:0000256" key="2">
    <source>
        <dbReference type="ARBA" id="ARBA00006810"/>
    </source>
</evidence>
<evidence type="ECO:0000256" key="10">
    <source>
        <dbReference type="ARBA" id="ARBA00023310"/>
    </source>
</evidence>
<evidence type="ECO:0000256" key="1">
    <source>
        <dbReference type="ARBA" id="ARBA00004141"/>
    </source>
</evidence>
<comment type="function">
    <text evidence="11 12">Key component of the proton channel; it plays a direct role in the translocation of protons across the membrane.</text>
</comment>